<gene>
    <name evidence="1" type="ORF">N8T08_003561</name>
</gene>
<dbReference type="EMBL" id="JAOPJF010000002">
    <property type="protein sequence ID" value="KAK1150003.1"/>
    <property type="molecule type" value="Genomic_DNA"/>
</dbReference>
<accession>A0ACC3BHL2</accession>
<protein>
    <submittedName>
        <fullName evidence="1">Uncharacterized protein</fullName>
    </submittedName>
</protein>
<organism evidence="1 2">
    <name type="scientific">Aspergillus melleus</name>
    <dbReference type="NCBI Taxonomy" id="138277"/>
    <lineage>
        <taxon>Eukaryota</taxon>
        <taxon>Fungi</taxon>
        <taxon>Dikarya</taxon>
        <taxon>Ascomycota</taxon>
        <taxon>Pezizomycotina</taxon>
        <taxon>Eurotiomycetes</taxon>
        <taxon>Eurotiomycetidae</taxon>
        <taxon>Eurotiales</taxon>
        <taxon>Aspergillaceae</taxon>
        <taxon>Aspergillus</taxon>
        <taxon>Aspergillus subgen. Circumdati</taxon>
    </lineage>
</organism>
<dbReference type="Proteomes" id="UP001177260">
    <property type="component" value="Unassembled WGS sequence"/>
</dbReference>
<comment type="caution">
    <text evidence="1">The sequence shown here is derived from an EMBL/GenBank/DDBJ whole genome shotgun (WGS) entry which is preliminary data.</text>
</comment>
<keyword evidence="2" id="KW-1185">Reference proteome</keyword>
<proteinExistence type="predicted"/>
<name>A0ACC3BHL2_9EURO</name>
<reference evidence="1 2" key="1">
    <citation type="journal article" date="2023" name="ACS Omega">
        <title>Identification of the Neoaspergillic Acid Biosynthesis Gene Cluster by Establishing an In Vitro CRISPR-Ribonucleoprotein Genetic System in Aspergillus melleus.</title>
        <authorList>
            <person name="Yuan B."/>
            <person name="Grau M.F."/>
            <person name="Murata R.M."/>
            <person name="Torok T."/>
            <person name="Venkateswaran K."/>
            <person name="Stajich J.E."/>
            <person name="Wang C.C.C."/>
        </authorList>
    </citation>
    <scope>NUCLEOTIDE SEQUENCE [LARGE SCALE GENOMIC DNA]</scope>
    <source>
        <strain evidence="1 2">IMV 1140</strain>
    </source>
</reference>
<evidence type="ECO:0000313" key="1">
    <source>
        <dbReference type="EMBL" id="KAK1150003.1"/>
    </source>
</evidence>
<evidence type="ECO:0000313" key="2">
    <source>
        <dbReference type="Proteomes" id="UP001177260"/>
    </source>
</evidence>
<sequence length="344" mass="36311">MGPTDCPYPYGRHPFSIDHAINYEDEPSDAYSIPQTSGYLIPNTPSTVLADYCEAPWNPKTWSSGGASTHRVPNHHVLFSAPTSEGGVHPPAYPYLIPTLATSSSTDPLSVAPPMAPLSPEGQVADRILPNPASRYHIGFPSLPTSPEAVSGVHLPPDYRGSNPWSSYRGATATPDSATRVPGLPSSNGGSMGTSPMCRTKPFPPSAHEPILGFLPLTTVGTPSPLISSSGTFTTTTLDPSESGDEIRSTDGRFTRALSRENNRLLSMEGGSDTYRYITSDKTSKRCSEAGGSGRPGTLVNGLPYTRPKPSDCEVSLPYGALCTGTSTEVHRPPVPALSNPGGF</sequence>